<feature type="active site" description="Schiff-base intermediate with substrate" evidence="3">
    <location>
        <position position="170"/>
    </location>
</feature>
<evidence type="ECO:0000256" key="4">
    <source>
        <dbReference type="PIRSR" id="PIRSR001365-2"/>
    </source>
</evidence>
<evidence type="ECO:0000313" key="5">
    <source>
        <dbReference type="EMBL" id="CCM79853.1"/>
    </source>
</evidence>
<dbReference type="GO" id="GO:0008840">
    <property type="term" value="F:4-hydroxy-tetrahydrodipicolinate synthase activity"/>
    <property type="evidence" value="ECO:0007669"/>
    <property type="project" value="TreeGrafter"/>
</dbReference>
<dbReference type="SUPFAM" id="SSF51569">
    <property type="entry name" value="Aldolase"/>
    <property type="match status" value="1"/>
</dbReference>
<reference evidence="5 6" key="1">
    <citation type="journal article" date="2013" name="Genome Announc.">
        <title>Draft Genome Sequence of Rhizobium mesoamericanum STM3625, a Nitrogen-Fixing Symbiont of Mimosa pudica Isolated in French Guiana (South America).</title>
        <authorList>
            <person name="Moulin L."/>
            <person name="Mornico D."/>
            <person name="Melkonian R."/>
            <person name="Klonowska A."/>
        </authorList>
    </citation>
    <scope>NUCLEOTIDE SEQUENCE [LARGE SCALE GENOMIC DNA]</scope>
    <source>
        <strain evidence="5 6">STM3625</strain>
    </source>
</reference>
<dbReference type="EC" id="4.2.1.52" evidence="5"/>
<dbReference type="Proteomes" id="UP000009319">
    <property type="component" value="Unassembled WGS sequence"/>
</dbReference>
<gene>
    <name evidence="5" type="ORF">BN77_p210018</name>
</gene>
<dbReference type="HOGENOM" id="CLU_049343_5_0_5"/>
<evidence type="ECO:0000313" key="6">
    <source>
        <dbReference type="Proteomes" id="UP000009319"/>
    </source>
</evidence>
<evidence type="ECO:0000256" key="3">
    <source>
        <dbReference type="PIRSR" id="PIRSR001365-1"/>
    </source>
</evidence>
<dbReference type="SMART" id="SM01130">
    <property type="entry name" value="DHDPS"/>
    <property type="match status" value="1"/>
</dbReference>
<organism evidence="5 6">
    <name type="scientific">Rhizobium mesoamericanum STM3625</name>
    <dbReference type="NCBI Taxonomy" id="1211777"/>
    <lineage>
        <taxon>Bacteria</taxon>
        <taxon>Pseudomonadati</taxon>
        <taxon>Pseudomonadota</taxon>
        <taxon>Alphaproteobacteria</taxon>
        <taxon>Hyphomicrobiales</taxon>
        <taxon>Rhizobiaceae</taxon>
        <taxon>Rhizobium/Agrobacterium group</taxon>
        <taxon>Rhizobium</taxon>
    </lineage>
</organism>
<accession>K0Q0I8</accession>
<protein>
    <submittedName>
        <fullName evidence="5">Dihydrodipicolinate synthetase</fullName>
        <ecNumber evidence="5">4.2.1.52</ecNumber>
    </submittedName>
</protein>
<evidence type="ECO:0000256" key="1">
    <source>
        <dbReference type="ARBA" id="ARBA00023239"/>
    </source>
</evidence>
<dbReference type="PANTHER" id="PTHR12128">
    <property type="entry name" value="DIHYDRODIPICOLINATE SYNTHASE"/>
    <property type="match status" value="1"/>
</dbReference>
<feature type="active site" description="Proton donor/acceptor" evidence="3">
    <location>
        <position position="142"/>
    </location>
</feature>
<dbReference type="eggNOG" id="COG0329">
    <property type="taxonomic scope" value="Bacteria"/>
</dbReference>
<dbReference type="InterPro" id="IPR013785">
    <property type="entry name" value="Aldolase_TIM"/>
</dbReference>
<sequence length="309" mass="33968">MMERIDIMAKWKGVFPAVTTKLTKDGEIDLQATKNSIDRLIKAGVSGVIVLPMLGENASMSISDREQIIRGAVEVVAGRVPVLSGLAEVTLESAKANAKLYESFGAQGLMVFPSLGYKTDVRETASWYKNIAGASSLPIMIYNNPIAYGVDCTVEVLKHFVDTPEIVCVKEESGDIRRVTDLYVEFGDRFSVFCGVDDLIVESSALGVTGWVSGMTNVWPTECVELFNLCAQNKYAEARELYQVLTPSFHLDTHVKLVQYIKLGEHLVYGAPEWTRAPRLPLIGDEREFVVSTVKKAIDALAKRGKKAA</sequence>
<proteinExistence type="inferred from homology"/>
<dbReference type="Gene3D" id="3.20.20.70">
    <property type="entry name" value="Aldolase class I"/>
    <property type="match status" value="1"/>
</dbReference>
<dbReference type="CDD" id="cd00408">
    <property type="entry name" value="DHDPS-like"/>
    <property type="match status" value="1"/>
</dbReference>
<comment type="similarity">
    <text evidence="2">Belongs to the DapA family.</text>
</comment>
<name>K0Q0I8_9HYPH</name>
<feature type="binding site" evidence="4">
    <location>
        <position position="212"/>
    </location>
    <ligand>
        <name>pyruvate</name>
        <dbReference type="ChEBI" id="CHEBI:15361"/>
    </ligand>
</feature>
<dbReference type="InterPro" id="IPR002220">
    <property type="entry name" value="DapA-like"/>
</dbReference>
<dbReference type="STRING" id="1211777.BN77_p210018"/>
<dbReference type="Pfam" id="PF00701">
    <property type="entry name" value="DHDPS"/>
    <property type="match status" value="1"/>
</dbReference>
<dbReference type="PIRSF" id="PIRSF001365">
    <property type="entry name" value="DHDPS"/>
    <property type="match status" value="1"/>
</dbReference>
<dbReference type="AlphaFoldDB" id="K0Q0I8"/>
<evidence type="ECO:0000256" key="2">
    <source>
        <dbReference type="PIRNR" id="PIRNR001365"/>
    </source>
</evidence>
<keyword evidence="1 2" id="KW-0456">Lyase</keyword>
<dbReference type="EMBL" id="CANI01000072">
    <property type="protein sequence ID" value="CCM79853.1"/>
    <property type="molecule type" value="Genomic_DNA"/>
</dbReference>
<keyword evidence="6" id="KW-1185">Reference proteome</keyword>
<dbReference type="PANTHER" id="PTHR12128:SF72">
    <property type="entry name" value="DIHYDRODIPICOLINATE SYNTHASE"/>
    <property type="match status" value="1"/>
</dbReference>
<comment type="caution">
    <text evidence="5">The sequence shown here is derived from an EMBL/GenBank/DDBJ whole genome shotgun (WGS) entry which is preliminary data.</text>
</comment>